<organism evidence="1 2">
    <name type="scientific">Amycolatopsis plumensis</name>
    <dbReference type="NCBI Taxonomy" id="236508"/>
    <lineage>
        <taxon>Bacteria</taxon>
        <taxon>Bacillati</taxon>
        <taxon>Actinomycetota</taxon>
        <taxon>Actinomycetes</taxon>
        <taxon>Pseudonocardiales</taxon>
        <taxon>Pseudonocardiaceae</taxon>
        <taxon>Amycolatopsis</taxon>
    </lineage>
</organism>
<dbReference type="Proteomes" id="UP001589535">
    <property type="component" value="Unassembled WGS sequence"/>
</dbReference>
<proteinExistence type="predicted"/>
<name>A0ABV5UAF1_9PSEU</name>
<accession>A0ABV5UAF1</accession>
<evidence type="ECO:0000313" key="1">
    <source>
        <dbReference type="EMBL" id="MFB9688262.1"/>
    </source>
</evidence>
<sequence length="72" mass="7942">MEGLARGLTQRPPVRRALPPDLAITETFEHPLQRVGEAAFVAKTLGERFFAGLARHGLAYTRLTITALTRGR</sequence>
<evidence type="ECO:0000313" key="2">
    <source>
        <dbReference type="Proteomes" id="UP001589535"/>
    </source>
</evidence>
<reference evidence="1 2" key="1">
    <citation type="submission" date="2024-09" db="EMBL/GenBank/DDBJ databases">
        <authorList>
            <person name="Sun Q."/>
            <person name="Mori K."/>
        </authorList>
    </citation>
    <scope>NUCLEOTIDE SEQUENCE [LARGE SCALE GENOMIC DNA]</scope>
    <source>
        <strain evidence="1 2">JCM 13852</strain>
    </source>
</reference>
<gene>
    <name evidence="1" type="ORF">ACFFTO_29140</name>
</gene>
<dbReference type="EMBL" id="JBHMBK010000025">
    <property type="protein sequence ID" value="MFB9688262.1"/>
    <property type="molecule type" value="Genomic_DNA"/>
</dbReference>
<protein>
    <submittedName>
        <fullName evidence="1">Uncharacterized protein</fullName>
    </submittedName>
</protein>
<comment type="caution">
    <text evidence="1">The sequence shown here is derived from an EMBL/GenBank/DDBJ whole genome shotgun (WGS) entry which is preliminary data.</text>
</comment>
<keyword evidence="2" id="KW-1185">Reference proteome</keyword>
<dbReference type="RefSeq" id="WP_378200000.1">
    <property type="nucleotide sequence ID" value="NZ_JBHMBK010000025.1"/>
</dbReference>